<keyword evidence="2" id="KW-1133">Transmembrane helix</keyword>
<dbReference type="EMBL" id="JBHTIL010000001">
    <property type="protein sequence ID" value="MFD0926808.1"/>
    <property type="molecule type" value="Genomic_DNA"/>
</dbReference>
<organism evidence="3 4">
    <name type="scientific">Williamsia deligens</name>
    <dbReference type="NCBI Taxonomy" id="321325"/>
    <lineage>
        <taxon>Bacteria</taxon>
        <taxon>Bacillati</taxon>
        <taxon>Actinomycetota</taxon>
        <taxon>Actinomycetes</taxon>
        <taxon>Mycobacteriales</taxon>
        <taxon>Nocardiaceae</taxon>
        <taxon>Williamsia</taxon>
    </lineage>
</organism>
<reference evidence="4" key="1">
    <citation type="journal article" date="2019" name="Int. J. Syst. Evol. Microbiol.">
        <title>The Global Catalogue of Microorganisms (GCM) 10K type strain sequencing project: providing services to taxonomists for standard genome sequencing and annotation.</title>
        <authorList>
            <consortium name="The Broad Institute Genomics Platform"/>
            <consortium name="The Broad Institute Genome Sequencing Center for Infectious Disease"/>
            <person name="Wu L."/>
            <person name="Ma J."/>
        </authorList>
    </citation>
    <scope>NUCLEOTIDE SEQUENCE [LARGE SCALE GENOMIC DNA]</scope>
    <source>
        <strain evidence="4">CCUG 50873</strain>
    </source>
</reference>
<evidence type="ECO:0008006" key="5">
    <source>
        <dbReference type="Google" id="ProtNLM"/>
    </source>
</evidence>
<comment type="caution">
    <text evidence="3">The sequence shown here is derived from an EMBL/GenBank/DDBJ whole genome shotgun (WGS) entry which is preliminary data.</text>
</comment>
<protein>
    <recommendedName>
        <fullName evidence="5">Secreted protein</fullName>
    </recommendedName>
</protein>
<feature type="compositionally biased region" description="Basic and acidic residues" evidence="1">
    <location>
        <begin position="91"/>
        <end position="106"/>
    </location>
</feature>
<proteinExistence type="predicted"/>
<evidence type="ECO:0000313" key="4">
    <source>
        <dbReference type="Proteomes" id="UP001597068"/>
    </source>
</evidence>
<dbReference type="Proteomes" id="UP001597068">
    <property type="component" value="Unassembled WGS sequence"/>
</dbReference>
<feature type="transmembrane region" description="Helical" evidence="2">
    <location>
        <begin position="27"/>
        <end position="47"/>
    </location>
</feature>
<accession>A0ABW3G9F3</accession>
<keyword evidence="4" id="KW-1185">Reference proteome</keyword>
<feature type="compositionally biased region" description="Basic and acidic residues" evidence="1">
    <location>
        <begin position="57"/>
        <end position="66"/>
    </location>
</feature>
<evidence type="ECO:0000256" key="1">
    <source>
        <dbReference type="SAM" id="MobiDB-lite"/>
    </source>
</evidence>
<keyword evidence="2" id="KW-0472">Membrane</keyword>
<dbReference type="RefSeq" id="WP_372505219.1">
    <property type="nucleotide sequence ID" value="NZ_BAAAMO010000002.1"/>
</dbReference>
<feature type="region of interest" description="Disordered" evidence="1">
    <location>
        <begin position="57"/>
        <end position="106"/>
    </location>
</feature>
<keyword evidence="2" id="KW-0812">Transmembrane</keyword>
<gene>
    <name evidence="3" type="ORF">ACFQ04_13795</name>
</gene>
<name>A0ABW3G9F3_9NOCA</name>
<evidence type="ECO:0000313" key="3">
    <source>
        <dbReference type="EMBL" id="MFD0926808.1"/>
    </source>
</evidence>
<evidence type="ECO:0000256" key="2">
    <source>
        <dbReference type="SAM" id="Phobius"/>
    </source>
</evidence>
<sequence>MSIGLSMTSATVVDVLARDADGPEFGKASPLGLLIVLVLLVATVFLIRSMSKHLRKLPTEFSRDDPAPDQAADEGTDSPALRADGGSDPADDVRPDTAEDRRPGPD</sequence>